<keyword evidence="2" id="KW-1185">Reference proteome</keyword>
<proteinExistence type="predicted"/>
<evidence type="ECO:0000313" key="1">
    <source>
        <dbReference type="EMBL" id="PTX52599.1"/>
    </source>
</evidence>
<dbReference type="AlphaFoldDB" id="A0A2T6B960"/>
<sequence>MSGSGEGVEAFARALAEAVTGARATPEGSVVEGRDRVTTLALDWDGGPGAFDLPARLTLRVGPHGEYDAQLEGAPRPFASGLAQQTLLSPATVRVGALIRVTDQETFRTEIGPSSGAEITPSDLEARMLSLPLDPQEAGIDRVRVSDLRVHGAEIYFEVSAEVSDMGRLVRAARDAYLDAWWDNSWLPSSPNEALFELALGSNANPSPSEMGFEFVAFPGTRQEAALRAAADREVALSPSLVPDAPLPYADWLELTGRDDSFVGDGRDVPGTRDLYAAALRALPAPDRSGPEPD</sequence>
<dbReference type="EMBL" id="QBKP01000002">
    <property type="protein sequence ID" value="PTX52599.1"/>
    <property type="molecule type" value="Genomic_DNA"/>
</dbReference>
<evidence type="ECO:0000313" key="2">
    <source>
        <dbReference type="Proteomes" id="UP000244224"/>
    </source>
</evidence>
<comment type="caution">
    <text evidence="1">The sequence shown here is derived from an EMBL/GenBank/DDBJ whole genome shotgun (WGS) entry which is preliminary data.</text>
</comment>
<organism evidence="1 2">
    <name type="scientific">Gemmobacter caeni</name>
    <dbReference type="NCBI Taxonomy" id="589035"/>
    <lineage>
        <taxon>Bacteria</taxon>
        <taxon>Pseudomonadati</taxon>
        <taxon>Pseudomonadota</taxon>
        <taxon>Alphaproteobacteria</taxon>
        <taxon>Rhodobacterales</taxon>
        <taxon>Paracoccaceae</taxon>
        <taxon>Gemmobacter</taxon>
    </lineage>
</organism>
<dbReference type="Proteomes" id="UP000244224">
    <property type="component" value="Unassembled WGS sequence"/>
</dbReference>
<gene>
    <name evidence="1" type="ORF">C8N34_102379</name>
</gene>
<accession>A0A2T6B960</accession>
<protein>
    <submittedName>
        <fullName evidence="1">Uncharacterized protein</fullName>
    </submittedName>
</protein>
<dbReference type="RefSeq" id="WP_108128014.1">
    <property type="nucleotide sequence ID" value="NZ_QBKP01000002.1"/>
</dbReference>
<reference evidence="1 2" key="1">
    <citation type="submission" date="2018-04" db="EMBL/GenBank/DDBJ databases">
        <title>Genomic Encyclopedia of Archaeal and Bacterial Type Strains, Phase II (KMG-II): from individual species to whole genera.</title>
        <authorList>
            <person name="Goeker M."/>
        </authorList>
    </citation>
    <scope>NUCLEOTIDE SEQUENCE [LARGE SCALE GENOMIC DNA]</scope>
    <source>
        <strain evidence="1 2">DSM 21823</strain>
    </source>
</reference>
<name>A0A2T6B960_9RHOB</name>